<evidence type="ECO:0000259" key="3">
    <source>
        <dbReference type="Pfam" id="PF00632"/>
    </source>
</evidence>
<accession>A0A8D2ZWB8</accession>
<organism evidence="4 5">
    <name type="scientific">Scophthalmus maximus</name>
    <name type="common">Turbot</name>
    <name type="synonym">Psetta maxima</name>
    <dbReference type="NCBI Taxonomy" id="52904"/>
    <lineage>
        <taxon>Eukaryota</taxon>
        <taxon>Metazoa</taxon>
        <taxon>Chordata</taxon>
        <taxon>Craniata</taxon>
        <taxon>Vertebrata</taxon>
        <taxon>Euteleostomi</taxon>
        <taxon>Actinopterygii</taxon>
        <taxon>Neopterygii</taxon>
        <taxon>Teleostei</taxon>
        <taxon>Neoteleostei</taxon>
        <taxon>Acanthomorphata</taxon>
        <taxon>Carangaria</taxon>
        <taxon>Pleuronectiformes</taxon>
        <taxon>Pleuronectoidei</taxon>
        <taxon>Scophthalmidae</taxon>
        <taxon>Scophthalmus</taxon>
    </lineage>
</organism>
<reference evidence="4" key="1">
    <citation type="submission" date="2023-05" db="EMBL/GenBank/DDBJ databases">
        <title>High-quality long-read genome of Scophthalmus maximus.</title>
        <authorList>
            <person name="Lien S."/>
            <person name="Martinez P."/>
        </authorList>
    </citation>
    <scope>NUCLEOTIDE SEQUENCE [LARGE SCALE GENOMIC DNA]</scope>
</reference>
<keyword evidence="1" id="KW-0808">Transferase</keyword>
<protein>
    <recommendedName>
        <fullName evidence="3">HECT domain-containing protein</fullName>
    </recommendedName>
</protein>
<keyword evidence="2" id="KW-0833">Ubl conjugation pathway</keyword>
<evidence type="ECO:0000256" key="1">
    <source>
        <dbReference type="ARBA" id="ARBA00022679"/>
    </source>
</evidence>
<reference evidence="4" key="2">
    <citation type="submission" date="2025-08" db="UniProtKB">
        <authorList>
            <consortium name="Ensembl"/>
        </authorList>
    </citation>
    <scope>IDENTIFICATION</scope>
</reference>
<dbReference type="InterPro" id="IPR000569">
    <property type="entry name" value="HECT_dom"/>
</dbReference>
<evidence type="ECO:0000256" key="2">
    <source>
        <dbReference type="ARBA" id="ARBA00022786"/>
    </source>
</evidence>
<feature type="domain" description="HECT" evidence="3">
    <location>
        <begin position="12"/>
        <end position="72"/>
    </location>
</feature>
<dbReference type="Gene3D" id="3.30.2410.10">
    <property type="entry name" value="Hect, E3 ligase catalytic domain"/>
    <property type="match status" value="1"/>
</dbReference>
<sequence length="74" mass="8249">LSMSIFFPSQVTGFQFQRTEVEIVALCSTSQASLPTASTCFEKLRLPRHYATYKIFHQDLCACISTSYSGFGCP</sequence>
<dbReference type="AlphaFoldDB" id="A0A8D2ZWB8"/>
<dbReference type="Pfam" id="PF00632">
    <property type="entry name" value="HECT"/>
    <property type="match status" value="1"/>
</dbReference>
<dbReference type="SUPFAM" id="SSF56204">
    <property type="entry name" value="Hect, E3 ligase catalytic domain"/>
    <property type="match status" value="1"/>
</dbReference>
<dbReference type="Proteomes" id="UP000694558">
    <property type="component" value="Chromosome 11"/>
</dbReference>
<name>A0A8D2ZWB8_SCOMX</name>
<dbReference type="Ensembl" id="ENSSMAT00000008747.2">
    <property type="protein sequence ID" value="ENSSMAP00000008641.2"/>
    <property type="gene ID" value="ENSSMAG00000005320.2"/>
</dbReference>
<evidence type="ECO:0000313" key="4">
    <source>
        <dbReference type="Ensembl" id="ENSSMAP00000008641.2"/>
    </source>
</evidence>
<dbReference type="GO" id="GO:0004842">
    <property type="term" value="F:ubiquitin-protein transferase activity"/>
    <property type="evidence" value="ECO:0007669"/>
    <property type="project" value="InterPro"/>
</dbReference>
<proteinExistence type="predicted"/>
<dbReference type="InterPro" id="IPR035983">
    <property type="entry name" value="Hect_E3_ubiquitin_ligase"/>
</dbReference>
<evidence type="ECO:0000313" key="5">
    <source>
        <dbReference type="Proteomes" id="UP000694558"/>
    </source>
</evidence>